<dbReference type="SMART" id="SM00283">
    <property type="entry name" value="MA"/>
    <property type="match status" value="1"/>
</dbReference>
<comment type="similarity">
    <text evidence="3">Belongs to the methyl-accepting chemotaxis (MCP) protein family.</text>
</comment>
<dbReference type="SMART" id="SM00304">
    <property type="entry name" value="HAMP"/>
    <property type="match status" value="1"/>
</dbReference>
<dbReference type="InterPro" id="IPR024478">
    <property type="entry name" value="HlyB_4HB_MCP"/>
</dbReference>
<dbReference type="Pfam" id="PF00672">
    <property type="entry name" value="HAMP"/>
    <property type="match status" value="1"/>
</dbReference>
<dbReference type="CDD" id="cd06225">
    <property type="entry name" value="HAMP"/>
    <property type="match status" value="1"/>
</dbReference>
<reference evidence="10 11" key="1">
    <citation type="submission" date="2016-10" db="EMBL/GenBank/DDBJ databases">
        <authorList>
            <person name="de Groot N.N."/>
        </authorList>
    </citation>
    <scope>NUCLEOTIDE SEQUENCE [LARGE SCALE GENOMIC DNA]</scope>
    <source>
        <strain evidence="10 11">ATCC 35958</strain>
    </source>
</reference>
<feature type="domain" description="HAMP" evidence="9">
    <location>
        <begin position="211"/>
        <end position="263"/>
    </location>
</feature>
<feature type="domain" description="Methyl-accepting transducer" evidence="8">
    <location>
        <begin position="268"/>
        <end position="483"/>
    </location>
</feature>
<dbReference type="CDD" id="cd11386">
    <property type="entry name" value="MCP_signal"/>
    <property type="match status" value="1"/>
</dbReference>
<dbReference type="PANTHER" id="PTHR43531:SF11">
    <property type="entry name" value="METHYL-ACCEPTING CHEMOTAXIS PROTEIN 3"/>
    <property type="match status" value="1"/>
</dbReference>
<comment type="subcellular location">
    <subcellularLocation>
        <location evidence="1">Membrane</location>
    </subcellularLocation>
</comment>
<dbReference type="InterPro" id="IPR003660">
    <property type="entry name" value="HAMP_dom"/>
</dbReference>
<dbReference type="Proteomes" id="UP000199766">
    <property type="component" value="Unassembled WGS sequence"/>
</dbReference>
<evidence type="ECO:0000256" key="7">
    <source>
        <dbReference type="SAM" id="Phobius"/>
    </source>
</evidence>
<feature type="coiled-coil region" evidence="5">
    <location>
        <begin position="461"/>
        <end position="492"/>
    </location>
</feature>
<evidence type="ECO:0000256" key="3">
    <source>
        <dbReference type="ARBA" id="ARBA00029447"/>
    </source>
</evidence>
<dbReference type="Pfam" id="PF00015">
    <property type="entry name" value="MCPsignal"/>
    <property type="match status" value="1"/>
</dbReference>
<evidence type="ECO:0000256" key="5">
    <source>
        <dbReference type="SAM" id="Coils"/>
    </source>
</evidence>
<protein>
    <submittedName>
        <fullName evidence="10">Methyl-accepting chemotaxis protein</fullName>
    </submittedName>
</protein>
<name>A0A1H9E9F8_9BURK</name>
<evidence type="ECO:0000313" key="10">
    <source>
        <dbReference type="EMBL" id="SEQ22414.1"/>
    </source>
</evidence>
<organism evidence="10 11">
    <name type="scientific">Giesbergeria anulus</name>
    <dbReference type="NCBI Taxonomy" id="180197"/>
    <lineage>
        <taxon>Bacteria</taxon>
        <taxon>Pseudomonadati</taxon>
        <taxon>Pseudomonadota</taxon>
        <taxon>Betaproteobacteria</taxon>
        <taxon>Burkholderiales</taxon>
        <taxon>Comamonadaceae</taxon>
        <taxon>Giesbergeria</taxon>
    </lineage>
</organism>
<dbReference type="InterPro" id="IPR004089">
    <property type="entry name" value="MCPsignal_dom"/>
</dbReference>
<gene>
    <name evidence="10" type="ORF">SAMN02982919_00240</name>
</gene>
<keyword evidence="7" id="KW-0472">Membrane</keyword>
<feature type="region of interest" description="Disordered" evidence="6">
    <location>
        <begin position="504"/>
        <end position="524"/>
    </location>
</feature>
<dbReference type="RefSeq" id="WP_091451492.1">
    <property type="nucleotide sequence ID" value="NZ_FOGD01000001.1"/>
</dbReference>
<keyword evidence="2" id="KW-0145">Chemotaxis</keyword>
<keyword evidence="7" id="KW-1133">Transmembrane helix</keyword>
<keyword evidence="11" id="KW-1185">Reference proteome</keyword>
<proteinExistence type="inferred from homology"/>
<keyword evidence="7" id="KW-0812">Transmembrane</keyword>
<dbReference type="STRING" id="180197.SAMN02982919_00240"/>
<dbReference type="GO" id="GO:0004888">
    <property type="term" value="F:transmembrane signaling receptor activity"/>
    <property type="evidence" value="ECO:0007669"/>
    <property type="project" value="TreeGrafter"/>
</dbReference>
<feature type="transmembrane region" description="Helical" evidence="7">
    <location>
        <begin position="12"/>
        <end position="31"/>
    </location>
</feature>
<dbReference type="PROSITE" id="PS50111">
    <property type="entry name" value="CHEMOTAXIS_TRANSDUC_2"/>
    <property type="match status" value="1"/>
</dbReference>
<keyword evidence="5" id="KW-0175">Coiled coil</keyword>
<dbReference type="Gene3D" id="1.10.287.950">
    <property type="entry name" value="Methyl-accepting chemotaxis protein"/>
    <property type="match status" value="1"/>
</dbReference>
<dbReference type="GO" id="GO:0005886">
    <property type="term" value="C:plasma membrane"/>
    <property type="evidence" value="ECO:0007669"/>
    <property type="project" value="TreeGrafter"/>
</dbReference>
<dbReference type="GO" id="GO:0006935">
    <property type="term" value="P:chemotaxis"/>
    <property type="evidence" value="ECO:0007669"/>
    <property type="project" value="UniProtKB-KW"/>
</dbReference>
<evidence type="ECO:0000256" key="1">
    <source>
        <dbReference type="ARBA" id="ARBA00004370"/>
    </source>
</evidence>
<dbReference type="EMBL" id="FOGD01000001">
    <property type="protein sequence ID" value="SEQ22414.1"/>
    <property type="molecule type" value="Genomic_DNA"/>
</dbReference>
<sequence length="550" mass="59204">MLNNIRIGLRMGLGFLLVICATMTMVVVLLLELEKFNDEMQTLVDGRFPNVVYSNALIDNLNSANLSMRDILLTQDPAVIKNEIEKISVIRKNFTEALVKLDKNTQSEEGNKFLSRIKENRVHYGNGLEKYLKLVGDNKREEALVVLQGELYSAQVPYQKSIEEMIDFQSKLVEKAGGDANTSFHAAEKLMLGLSIGTTLLALLIAFVVTRSVIRPLAQATNVASLLAEGDISVKMDVQGRDEVAQLQEAMSNMVDKLSHIITNVRATSDSLSSASEEISATAQSLSQGATEQAASVEEISSTLDETSASVQQNSENAVITDNMATQAAADASQGGDAVNQTVQAMKSIANKIGIIDDIAYQTNLLALNAAIEAARAGEHGKGFAVVAEEVRKLAERSQEAAQEIGELAGSSVAQAERAGKLLQDMVPTIRKTSDLVKEIAAASQEQSSGVGQINAAVGQLNQTTQQSASASEELAATAEEMSSQAEQLQQLMSFFKINATEMSTASKPPSNHHYQSKQPTKFANKPLQTIPARRNLAVKGSPGADFVRF</sequence>
<accession>A0A1H9E9F8</accession>
<feature type="compositionally biased region" description="Polar residues" evidence="6">
    <location>
        <begin position="504"/>
        <end position="522"/>
    </location>
</feature>
<evidence type="ECO:0000259" key="8">
    <source>
        <dbReference type="PROSITE" id="PS50111"/>
    </source>
</evidence>
<dbReference type="OrthoDB" id="9763018at2"/>
<dbReference type="SUPFAM" id="SSF58104">
    <property type="entry name" value="Methyl-accepting chemotaxis protein (MCP) signaling domain"/>
    <property type="match status" value="1"/>
</dbReference>
<dbReference type="InterPro" id="IPR047347">
    <property type="entry name" value="YvaQ-like_sensor"/>
</dbReference>
<evidence type="ECO:0000256" key="2">
    <source>
        <dbReference type="ARBA" id="ARBA00022500"/>
    </source>
</evidence>
<dbReference type="Pfam" id="PF12729">
    <property type="entry name" value="4HB_MCP_1"/>
    <property type="match status" value="1"/>
</dbReference>
<dbReference type="PROSITE" id="PS50885">
    <property type="entry name" value="HAMP"/>
    <property type="match status" value="1"/>
</dbReference>
<dbReference type="GO" id="GO:0007165">
    <property type="term" value="P:signal transduction"/>
    <property type="evidence" value="ECO:0007669"/>
    <property type="project" value="UniProtKB-KW"/>
</dbReference>
<dbReference type="CDD" id="cd19411">
    <property type="entry name" value="MCP2201-like_sensor"/>
    <property type="match status" value="1"/>
</dbReference>
<evidence type="ECO:0000259" key="9">
    <source>
        <dbReference type="PROSITE" id="PS50885"/>
    </source>
</evidence>
<dbReference type="FunFam" id="1.10.287.950:FF:000001">
    <property type="entry name" value="Methyl-accepting chemotaxis sensory transducer"/>
    <property type="match status" value="1"/>
</dbReference>
<keyword evidence="4" id="KW-0807">Transducer</keyword>
<dbReference type="InterPro" id="IPR051310">
    <property type="entry name" value="MCP_chemotaxis"/>
</dbReference>
<dbReference type="AlphaFoldDB" id="A0A1H9E9F8"/>
<dbReference type="PANTHER" id="PTHR43531">
    <property type="entry name" value="PROTEIN ICFG"/>
    <property type="match status" value="1"/>
</dbReference>
<evidence type="ECO:0000256" key="4">
    <source>
        <dbReference type="PROSITE-ProRule" id="PRU00284"/>
    </source>
</evidence>
<evidence type="ECO:0000256" key="6">
    <source>
        <dbReference type="SAM" id="MobiDB-lite"/>
    </source>
</evidence>
<evidence type="ECO:0000313" key="11">
    <source>
        <dbReference type="Proteomes" id="UP000199766"/>
    </source>
</evidence>